<evidence type="ECO:0000313" key="1">
    <source>
        <dbReference type="EMBL" id="EEF37751.1"/>
    </source>
</evidence>
<protein>
    <submittedName>
        <fullName evidence="1">Uncharacterized protein</fullName>
    </submittedName>
</protein>
<reference evidence="2" key="1">
    <citation type="journal article" date="2010" name="Nat. Biotechnol.">
        <title>Draft genome sequence of the oilseed species Ricinus communis.</title>
        <authorList>
            <person name="Chan A.P."/>
            <person name="Crabtree J."/>
            <person name="Zhao Q."/>
            <person name="Lorenzi H."/>
            <person name="Orvis J."/>
            <person name="Puiu D."/>
            <person name="Melake-Berhan A."/>
            <person name="Jones K.M."/>
            <person name="Redman J."/>
            <person name="Chen G."/>
            <person name="Cahoon E.B."/>
            <person name="Gedil M."/>
            <person name="Stanke M."/>
            <person name="Haas B.J."/>
            <person name="Wortman J.R."/>
            <person name="Fraser-Liggett C.M."/>
            <person name="Ravel J."/>
            <person name="Rabinowicz P.D."/>
        </authorList>
    </citation>
    <scope>NUCLEOTIDE SEQUENCE [LARGE SCALE GENOMIC DNA]</scope>
    <source>
        <strain evidence="2">cv. Hale</strain>
    </source>
</reference>
<proteinExistence type="predicted"/>
<dbReference type="AlphaFoldDB" id="B9SF57"/>
<dbReference type="InParanoid" id="B9SF57"/>
<evidence type="ECO:0000313" key="2">
    <source>
        <dbReference type="Proteomes" id="UP000008311"/>
    </source>
</evidence>
<accession>B9SF57</accession>
<name>B9SF57_RICCO</name>
<gene>
    <name evidence="1" type="ORF">RCOM_1275980</name>
</gene>
<dbReference type="Proteomes" id="UP000008311">
    <property type="component" value="Unassembled WGS sequence"/>
</dbReference>
<organism evidence="1 2">
    <name type="scientific">Ricinus communis</name>
    <name type="common">Castor bean</name>
    <dbReference type="NCBI Taxonomy" id="3988"/>
    <lineage>
        <taxon>Eukaryota</taxon>
        <taxon>Viridiplantae</taxon>
        <taxon>Streptophyta</taxon>
        <taxon>Embryophyta</taxon>
        <taxon>Tracheophyta</taxon>
        <taxon>Spermatophyta</taxon>
        <taxon>Magnoliopsida</taxon>
        <taxon>eudicotyledons</taxon>
        <taxon>Gunneridae</taxon>
        <taxon>Pentapetalae</taxon>
        <taxon>rosids</taxon>
        <taxon>fabids</taxon>
        <taxon>Malpighiales</taxon>
        <taxon>Euphorbiaceae</taxon>
        <taxon>Acalyphoideae</taxon>
        <taxon>Acalypheae</taxon>
        <taxon>Ricinus</taxon>
    </lineage>
</organism>
<dbReference type="EMBL" id="EQ973942">
    <property type="protein sequence ID" value="EEF37751.1"/>
    <property type="molecule type" value="Genomic_DNA"/>
</dbReference>
<sequence length="64" mass="7524">MPLLTELPSQVDFQSILKKKKWRSRFHYEVAWAENEDCQAKVQSNWIMDPHQGSLAQSFIVFNA</sequence>
<keyword evidence="2" id="KW-1185">Reference proteome</keyword>